<feature type="region of interest" description="Disordered" evidence="17">
    <location>
        <begin position="563"/>
        <end position="589"/>
    </location>
</feature>
<dbReference type="EC" id="1.14.19.21" evidence="14"/>
<comment type="catalytic activity">
    <reaction evidence="15">
        <text>cholesterol + NADH + O2 + H(+) = 7-dehydrocholesterol + NAD(+) + 2 H2O</text>
        <dbReference type="Rhea" id="RHEA:51644"/>
        <dbReference type="ChEBI" id="CHEBI:15377"/>
        <dbReference type="ChEBI" id="CHEBI:15378"/>
        <dbReference type="ChEBI" id="CHEBI:15379"/>
        <dbReference type="ChEBI" id="CHEBI:16113"/>
        <dbReference type="ChEBI" id="CHEBI:17759"/>
        <dbReference type="ChEBI" id="CHEBI:57540"/>
        <dbReference type="ChEBI" id="CHEBI:57945"/>
        <dbReference type="EC" id="1.14.19.21"/>
    </reaction>
    <physiologicalReaction direction="left-to-right" evidence="15">
        <dbReference type="Rhea" id="RHEA:51645"/>
    </physiologicalReaction>
</comment>
<evidence type="ECO:0000256" key="3">
    <source>
        <dbReference type="ARBA" id="ARBA00004972"/>
    </source>
</evidence>
<evidence type="ECO:0000256" key="2">
    <source>
        <dbReference type="ARBA" id="ARBA00004370"/>
    </source>
</evidence>
<evidence type="ECO:0000256" key="5">
    <source>
        <dbReference type="ARBA" id="ARBA00022714"/>
    </source>
</evidence>
<keyword evidence="11" id="KW-0472">Membrane</keyword>
<name>A0A812PET3_9DINO</name>
<evidence type="ECO:0000256" key="11">
    <source>
        <dbReference type="ARBA" id="ARBA00023136"/>
    </source>
</evidence>
<dbReference type="UniPathway" id="UPA01020"/>
<dbReference type="PANTHER" id="PTHR21266:SF32">
    <property type="entry name" value="CHOLESTEROL 7-DESATURASE NVD"/>
    <property type="match status" value="1"/>
</dbReference>
<comment type="pathway">
    <text evidence="12">Steroid hormone biosynthesis; dafachronic acid biosynthesis.</text>
</comment>
<dbReference type="PROSITE" id="PS51296">
    <property type="entry name" value="RIESKE"/>
    <property type="match status" value="1"/>
</dbReference>
<evidence type="ECO:0000313" key="19">
    <source>
        <dbReference type="EMBL" id="CAE7344916.1"/>
    </source>
</evidence>
<dbReference type="Pfam" id="PF00355">
    <property type="entry name" value="Rieske"/>
    <property type="match status" value="1"/>
</dbReference>
<dbReference type="OrthoDB" id="283855at2759"/>
<comment type="cofactor">
    <cofactor evidence="1">
        <name>Fe cation</name>
        <dbReference type="ChEBI" id="CHEBI:24875"/>
    </cofactor>
</comment>
<dbReference type="GO" id="GO:0005737">
    <property type="term" value="C:cytoplasm"/>
    <property type="evidence" value="ECO:0007669"/>
    <property type="project" value="TreeGrafter"/>
</dbReference>
<feature type="domain" description="Rieske" evidence="18">
    <location>
        <begin position="104"/>
        <end position="209"/>
    </location>
</feature>
<sequence>MDLDWFKSTWPWVATCTAALAAMLRVEPEVSNALNERAVTLLVAGRQLSLSVSLQSATVLMVGLYQLLTAPIRRPTKNYHDPRSGHFKALRAKLFPPGFPNGWHSVCNATDIENGRVKSISALGTYMVAFRGQDGAAAVLHAFCPHMGAHLGMGGVVVGNTLQCPFHGWRFGKDGACEHVPYRKTSREMPEASKLHAYEVREILERIYIWFDAEGRPPQWELECHQQLERDVADGSFYLATIRQMEFDQHCCEMHMNSADPYHFKTLHAPLPLPLLEKFVTADHTATQEYGKGVVNGQLMDKEHMCSFEERTHGLQLLGLPWLPVPFSRTIASSIETNVTFEGPTVVHFRIRTPLGVLRQVKTILPVEPFKQCVEARWYAERSVPRAAAVALGIIGGRALEQDREVWENKIYHKKPVLDKYRLMTTVQNPLIGQALQGYIARYHTTAKSNYKDQSAREYLKLYEEYRPFVCKKPGSNAASSSRLRSRRSTASERRLMQRSVAVVSRLYDELLLLSLRRPKLGEAAASLLQELAGPGVTQQAEDAIAVVLSRCVAEVRRLRLEPGAAEETEAPADQASPPEPSSGWCTQS</sequence>
<comment type="similarity">
    <text evidence="13">Belongs to the cholesterol 7-desaturase family.</text>
</comment>
<dbReference type="GO" id="GO:0008203">
    <property type="term" value="P:cholesterol metabolic process"/>
    <property type="evidence" value="ECO:0007669"/>
    <property type="project" value="InterPro"/>
</dbReference>
<dbReference type="GO" id="GO:0046872">
    <property type="term" value="F:metal ion binding"/>
    <property type="evidence" value="ECO:0007669"/>
    <property type="project" value="UniProtKB-KW"/>
</dbReference>
<evidence type="ECO:0000256" key="12">
    <source>
        <dbReference type="ARBA" id="ARBA00025712"/>
    </source>
</evidence>
<evidence type="ECO:0000256" key="17">
    <source>
        <dbReference type="SAM" id="MobiDB-lite"/>
    </source>
</evidence>
<evidence type="ECO:0000256" key="7">
    <source>
        <dbReference type="ARBA" id="ARBA00022989"/>
    </source>
</evidence>
<comment type="subcellular location">
    <subcellularLocation>
        <location evidence="2">Membrane</location>
    </subcellularLocation>
</comment>
<keyword evidence="20" id="KW-1185">Reference proteome</keyword>
<dbReference type="InterPro" id="IPR017941">
    <property type="entry name" value="Rieske_2Fe-2S"/>
</dbReference>
<dbReference type="GO" id="GO:0016020">
    <property type="term" value="C:membrane"/>
    <property type="evidence" value="ECO:0007669"/>
    <property type="project" value="UniProtKB-SubCell"/>
</dbReference>
<dbReference type="InterPro" id="IPR036922">
    <property type="entry name" value="Rieske_2Fe-2S_sf"/>
</dbReference>
<evidence type="ECO:0000256" key="8">
    <source>
        <dbReference type="ARBA" id="ARBA00023002"/>
    </source>
</evidence>
<proteinExistence type="inferred from homology"/>
<dbReference type="Gene3D" id="2.102.10.10">
    <property type="entry name" value="Rieske [2Fe-2S] iron-sulphur domain"/>
    <property type="match status" value="1"/>
</dbReference>
<organism evidence="19 20">
    <name type="scientific">Symbiodinium natans</name>
    <dbReference type="NCBI Taxonomy" id="878477"/>
    <lineage>
        <taxon>Eukaryota</taxon>
        <taxon>Sar</taxon>
        <taxon>Alveolata</taxon>
        <taxon>Dinophyceae</taxon>
        <taxon>Suessiales</taxon>
        <taxon>Symbiodiniaceae</taxon>
        <taxon>Symbiodinium</taxon>
    </lineage>
</organism>
<comment type="catalytic activity">
    <reaction evidence="16">
        <text>cholesterol + NADPH + O2 + H(+) = 7-dehydrocholesterol + NADP(+) + 2 H2O</text>
        <dbReference type="Rhea" id="RHEA:45024"/>
        <dbReference type="ChEBI" id="CHEBI:15377"/>
        <dbReference type="ChEBI" id="CHEBI:15378"/>
        <dbReference type="ChEBI" id="CHEBI:15379"/>
        <dbReference type="ChEBI" id="CHEBI:16113"/>
        <dbReference type="ChEBI" id="CHEBI:17759"/>
        <dbReference type="ChEBI" id="CHEBI:57783"/>
        <dbReference type="ChEBI" id="CHEBI:58349"/>
        <dbReference type="EC" id="1.14.19.21"/>
    </reaction>
    <physiologicalReaction direction="left-to-right" evidence="16">
        <dbReference type="Rhea" id="RHEA:45025"/>
    </physiologicalReaction>
</comment>
<comment type="pathway">
    <text evidence="3">Hormone biosynthesis.</text>
</comment>
<keyword evidence="6" id="KW-0479">Metal-binding</keyword>
<gene>
    <name evidence="19" type="primary">daf-36</name>
    <name evidence="19" type="ORF">SNAT2548_LOCUS18074</name>
</gene>
<evidence type="ECO:0000313" key="20">
    <source>
        <dbReference type="Proteomes" id="UP000604046"/>
    </source>
</evidence>
<reference evidence="19" key="1">
    <citation type="submission" date="2021-02" db="EMBL/GenBank/DDBJ databases">
        <authorList>
            <person name="Dougan E. K."/>
            <person name="Rhodes N."/>
            <person name="Thang M."/>
            <person name="Chan C."/>
        </authorList>
    </citation>
    <scope>NUCLEOTIDE SEQUENCE</scope>
</reference>
<keyword evidence="4" id="KW-0812">Transmembrane</keyword>
<evidence type="ECO:0000256" key="4">
    <source>
        <dbReference type="ARBA" id="ARBA00022692"/>
    </source>
</evidence>
<dbReference type="Proteomes" id="UP000604046">
    <property type="component" value="Unassembled WGS sequence"/>
</dbReference>
<keyword evidence="7" id="KW-1133">Transmembrane helix</keyword>
<dbReference type="Pfam" id="PF19298">
    <property type="entry name" value="KshA_C"/>
    <property type="match status" value="1"/>
</dbReference>
<dbReference type="GO" id="GO:0170056">
    <property type="term" value="F:cholesterol 7-desaturase [NAD(P)H] activity"/>
    <property type="evidence" value="ECO:0007669"/>
    <property type="project" value="UniProtKB-EC"/>
</dbReference>
<evidence type="ECO:0000256" key="13">
    <source>
        <dbReference type="ARBA" id="ARBA00025729"/>
    </source>
</evidence>
<dbReference type="SUPFAM" id="SSF50022">
    <property type="entry name" value="ISP domain"/>
    <property type="match status" value="1"/>
</dbReference>
<evidence type="ECO:0000256" key="9">
    <source>
        <dbReference type="ARBA" id="ARBA00023004"/>
    </source>
</evidence>
<dbReference type="AlphaFoldDB" id="A0A812PET3"/>
<evidence type="ECO:0000256" key="10">
    <source>
        <dbReference type="ARBA" id="ARBA00023014"/>
    </source>
</evidence>
<evidence type="ECO:0000256" key="6">
    <source>
        <dbReference type="ARBA" id="ARBA00022723"/>
    </source>
</evidence>
<dbReference type="EMBL" id="CAJNDS010002133">
    <property type="protein sequence ID" value="CAE7344916.1"/>
    <property type="molecule type" value="Genomic_DNA"/>
</dbReference>
<dbReference type="GO" id="GO:0051537">
    <property type="term" value="F:2 iron, 2 sulfur cluster binding"/>
    <property type="evidence" value="ECO:0007669"/>
    <property type="project" value="UniProtKB-KW"/>
</dbReference>
<dbReference type="PANTHER" id="PTHR21266">
    <property type="entry name" value="IRON-SULFUR DOMAIN CONTAINING PROTEIN"/>
    <property type="match status" value="1"/>
</dbReference>
<keyword evidence="10" id="KW-0411">Iron-sulfur</keyword>
<evidence type="ECO:0000256" key="16">
    <source>
        <dbReference type="ARBA" id="ARBA00049548"/>
    </source>
</evidence>
<keyword evidence="8" id="KW-0560">Oxidoreductase</keyword>
<evidence type="ECO:0000256" key="1">
    <source>
        <dbReference type="ARBA" id="ARBA00001962"/>
    </source>
</evidence>
<dbReference type="InterPro" id="IPR050584">
    <property type="entry name" value="Cholesterol_7-desaturase"/>
</dbReference>
<keyword evidence="5" id="KW-0001">2Fe-2S</keyword>
<accession>A0A812PET3</accession>
<comment type="caution">
    <text evidence="19">The sequence shown here is derived from an EMBL/GenBank/DDBJ whole genome shotgun (WGS) entry which is preliminary data.</text>
</comment>
<dbReference type="Gene3D" id="3.90.380.10">
    <property type="entry name" value="Naphthalene 1,2-dioxygenase Alpha Subunit, Chain A, domain 1"/>
    <property type="match status" value="1"/>
</dbReference>
<dbReference type="InterPro" id="IPR045605">
    <property type="entry name" value="KshA-like_C"/>
</dbReference>
<evidence type="ECO:0000256" key="15">
    <source>
        <dbReference type="ARBA" id="ARBA00047853"/>
    </source>
</evidence>
<evidence type="ECO:0000256" key="14">
    <source>
        <dbReference type="ARBA" id="ARBA00026095"/>
    </source>
</evidence>
<protein>
    <recommendedName>
        <fullName evidence="14">cholesterol 7-desaturase</fullName>
        <ecNumber evidence="14">1.14.19.21</ecNumber>
    </recommendedName>
</protein>
<keyword evidence="9" id="KW-0408">Iron</keyword>
<evidence type="ECO:0000259" key="18">
    <source>
        <dbReference type="PROSITE" id="PS51296"/>
    </source>
</evidence>